<dbReference type="AlphaFoldDB" id="A0A0A8YK35"/>
<reference evidence="1" key="2">
    <citation type="journal article" date="2015" name="Data Brief">
        <title>Shoot transcriptome of the giant reed, Arundo donax.</title>
        <authorList>
            <person name="Barrero R.A."/>
            <person name="Guerrero F.D."/>
            <person name="Moolhuijzen P."/>
            <person name="Goolsby J.A."/>
            <person name="Tidwell J."/>
            <person name="Bellgard S.E."/>
            <person name="Bellgard M.I."/>
        </authorList>
    </citation>
    <scope>NUCLEOTIDE SEQUENCE</scope>
    <source>
        <tissue evidence="1">Shoot tissue taken approximately 20 cm above the soil surface</tissue>
    </source>
</reference>
<proteinExistence type="predicted"/>
<reference evidence="1" key="1">
    <citation type="submission" date="2014-09" db="EMBL/GenBank/DDBJ databases">
        <authorList>
            <person name="Magalhaes I.L.F."/>
            <person name="Oliveira U."/>
            <person name="Santos F.R."/>
            <person name="Vidigal T.H.D.A."/>
            <person name="Brescovit A.D."/>
            <person name="Santos A.J."/>
        </authorList>
    </citation>
    <scope>NUCLEOTIDE SEQUENCE</scope>
    <source>
        <tissue evidence="1">Shoot tissue taken approximately 20 cm above the soil surface</tissue>
    </source>
</reference>
<evidence type="ECO:0000313" key="1">
    <source>
        <dbReference type="EMBL" id="JAD26511.1"/>
    </source>
</evidence>
<protein>
    <submittedName>
        <fullName evidence="1">Uncharacterized protein</fullName>
    </submittedName>
</protein>
<sequence length="142" mass="16367">MIPVLSDSRIYFSLICQFQISVLMFYQSTNARHIFPKRCVYLHSHSVRLTICLYHKLMLLRMSTIVQCTIEQLILLTFLQECKTTAKAKVASHTSCNPISQVSGPQFTIASFFRIEDVPHSIISNGNTWFCDEEEEATKEKE</sequence>
<organism evidence="1">
    <name type="scientific">Arundo donax</name>
    <name type="common">Giant reed</name>
    <name type="synonym">Donax arundinaceus</name>
    <dbReference type="NCBI Taxonomy" id="35708"/>
    <lineage>
        <taxon>Eukaryota</taxon>
        <taxon>Viridiplantae</taxon>
        <taxon>Streptophyta</taxon>
        <taxon>Embryophyta</taxon>
        <taxon>Tracheophyta</taxon>
        <taxon>Spermatophyta</taxon>
        <taxon>Magnoliopsida</taxon>
        <taxon>Liliopsida</taxon>
        <taxon>Poales</taxon>
        <taxon>Poaceae</taxon>
        <taxon>PACMAD clade</taxon>
        <taxon>Arundinoideae</taxon>
        <taxon>Arundineae</taxon>
        <taxon>Arundo</taxon>
    </lineage>
</organism>
<name>A0A0A8YK35_ARUDO</name>
<dbReference type="EMBL" id="GBRH01271384">
    <property type="protein sequence ID" value="JAD26511.1"/>
    <property type="molecule type" value="Transcribed_RNA"/>
</dbReference>
<accession>A0A0A8YK35</accession>